<proteinExistence type="predicted"/>
<evidence type="ECO:0000313" key="2">
    <source>
        <dbReference type="EMBL" id="PIK62307.1"/>
    </source>
</evidence>
<feature type="domain" description="START" evidence="1">
    <location>
        <begin position="1"/>
        <end position="196"/>
    </location>
</feature>
<gene>
    <name evidence="2" type="ORF">BSL78_00738</name>
</gene>
<protein>
    <recommendedName>
        <fullName evidence="1">START domain-containing protein</fullName>
    </recommendedName>
</protein>
<evidence type="ECO:0000259" key="1">
    <source>
        <dbReference type="PROSITE" id="PS50848"/>
    </source>
</evidence>
<dbReference type="InterPro" id="IPR002913">
    <property type="entry name" value="START_lipid-bd_dom"/>
</dbReference>
<dbReference type="AlphaFoldDB" id="A0A2G8LPW3"/>
<dbReference type="PROSITE" id="PS50848">
    <property type="entry name" value="START"/>
    <property type="match status" value="1"/>
</dbReference>
<dbReference type="GO" id="GO:0008289">
    <property type="term" value="F:lipid binding"/>
    <property type="evidence" value="ECO:0007669"/>
    <property type="project" value="InterPro"/>
</dbReference>
<evidence type="ECO:0000313" key="3">
    <source>
        <dbReference type="Proteomes" id="UP000230750"/>
    </source>
</evidence>
<dbReference type="Gene3D" id="3.30.530.20">
    <property type="match status" value="1"/>
</dbReference>
<dbReference type="OrthoDB" id="3176171at2759"/>
<name>A0A2G8LPW3_STIJA</name>
<dbReference type="Proteomes" id="UP000230750">
    <property type="component" value="Unassembled WGS sequence"/>
</dbReference>
<dbReference type="InterPro" id="IPR023393">
    <property type="entry name" value="START-like_dom_sf"/>
</dbReference>
<accession>A0A2G8LPW3</accession>
<dbReference type="EMBL" id="MRZV01000014">
    <property type="protein sequence ID" value="PIK62307.1"/>
    <property type="molecule type" value="Genomic_DNA"/>
</dbReference>
<dbReference type="SUPFAM" id="SSF55961">
    <property type="entry name" value="Bet v1-like"/>
    <property type="match status" value="1"/>
</dbReference>
<reference evidence="2 3" key="1">
    <citation type="journal article" date="2017" name="PLoS Biol.">
        <title>The sea cucumber genome provides insights into morphological evolution and visceral regeneration.</title>
        <authorList>
            <person name="Zhang X."/>
            <person name="Sun L."/>
            <person name="Yuan J."/>
            <person name="Sun Y."/>
            <person name="Gao Y."/>
            <person name="Zhang L."/>
            <person name="Li S."/>
            <person name="Dai H."/>
            <person name="Hamel J.F."/>
            <person name="Liu C."/>
            <person name="Yu Y."/>
            <person name="Liu S."/>
            <person name="Lin W."/>
            <person name="Guo K."/>
            <person name="Jin S."/>
            <person name="Xu P."/>
            <person name="Storey K.B."/>
            <person name="Huan P."/>
            <person name="Zhang T."/>
            <person name="Zhou Y."/>
            <person name="Zhang J."/>
            <person name="Lin C."/>
            <person name="Li X."/>
            <person name="Xing L."/>
            <person name="Huo D."/>
            <person name="Sun M."/>
            <person name="Wang L."/>
            <person name="Mercier A."/>
            <person name="Li F."/>
            <person name="Yang H."/>
            <person name="Xiang J."/>
        </authorList>
    </citation>
    <scope>NUCLEOTIDE SEQUENCE [LARGE SCALE GENOMIC DNA]</scope>
    <source>
        <strain evidence="2">Shaxun</strain>
        <tissue evidence="2">Muscle</tissue>
    </source>
</reference>
<comment type="caution">
    <text evidence="2">The sequence shown here is derived from an EMBL/GenBank/DDBJ whole genome shotgun (WGS) entry which is preliminary data.</text>
</comment>
<dbReference type="Pfam" id="PF01852">
    <property type="entry name" value="START"/>
    <property type="match status" value="1"/>
</dbReference>
<sequence length="196" mass="22311">MVKQASPRYIRFLFKKGETFTFEKFHLSNFGKWYSGIGVVKAPVSCIFNLIRKPSNFYPIFGKYLKKVTVLQKFDDGKSVIHVQLGNRKCGLRHPRLFTSVLHSRRVRNKFLVGSTSVMHHPSVMQVPGTVSAKVTCFGFCLEPFCQDGMEHCQITIISQVDLKSRMDDELLHVILQKLPSTVLSNIRGLVEVGHL</sequence>
<organism evidence="2 3">
    <name type="scientific">Stichopus japonicus</name>
    <name type="common">Sea cucumber</name>
    <dbReference type="NCBI Taxonomy" id="307972"/>
    <lineage>
        <taxon>Eukaryota</taxon>
        <taxon>Metazoa</taxon>
        <taxon>Echinodermata</taxon>
        <taxon>Eleutherozoa</taxon>
        <taxon>Echinozoa</taxon>
        <taxon>Holothuroidea</taxon>
        <taxon>Aspidochirotacea</taxon>
        <taxon>Aspidochirotida</taxon>
        <taxon>Stichopodidae</taxon>
        <taxon>Apostichopus</taxon>
    </lineage>
</organism>
<keyword evidence="3" id="KW-1185">Reference proteome</keyword>